<evidence type="ECO:0000256" key="1">
    <source>
        <dbReference type="SAM" id="Phobius"/>
    </source>
</evidence>
<gene>
    <name evidence="2" type="ORF">EBO15_11205</name>
</gene>
<keyword evidence="3" id="KW-1185">Reference proteome</keyword>
<dbReference type="EMBL" id="RFFG01000015">
    <property type="protein sequence ID" value="RMI45126.1"/>
    <property type="molecule type" value="Genomic_DNA"/>
</dbReference>
<keyword evidence="1" id="KW-1133">Transmembrane helix</keyword>
<evidence type="ECO:0000313" key="2">
    <source>
        <dbReference type="EMBL" id="RMI45126.1"/>
    </source>
</evidence>
<protein>
    <submittedName>
        <fullName evidence="2">Uncharacterized protein</fullName>
    </submittedName>
</protein>
<proteinExistence type="predicted"/>
<sequence>MTNSTVTKEEKRRTDLAAPVAGVFYLAVAGLFVAGTVQGHPVGDPMIVAGVVLVLMGLLGIVRAVLKARRRDRS</sequence>
<feature type="transmembrane region" description="Helical" evidence="1">
    <location>
        <begin position="16"/>
        <end position="34"/>
    </location>
</feature>
<keyword evidence="1" id="KW-0812">Transmembrane</keyword>
<name>A0A3M2M6B1_9ACTN</name>
<feature type="transmembrane region" description="Helical" evidence="1">
    <location>
        <begin position="46"/>
        <end position="66"/>
    </location>
</feature>
<organism evidence="2 3">
    <name type="scientific">Actinomadura harenae</name>
    <dbReference type="NCBI Taxonomy" id="2483351"/>
    <lineage>
        <taxon>Bacteria</taxon>
        <taxon>Bacillati</taxon>
        <taxon>Actinomycetota</taxon>
        <taxon>Actinomycetes</taxon>
        <taxon>Streptosporangiales</taxon>
        <taxon>Thermomonosporaceae</taxon>
        <taxon>Actinomadura</taxon>
    </lineage>
</organism>
<dbReference type="AlphaFoldDB" id="A0A3M2M6B1"/>
<dbReference type="Proteomes" id="UP000282674">
    <property type="component" value="Unassembled WGS sequence"/>
</dbReference>
<evidence type="ECO:0000313" key="3">
    <source>
        <dbReference type="Proteomes" id="UP000282674"/>
    </source>
</evidence>
<keyword evidence="1" id="KW-0472">Membrane</keyword>
<reference evidence="2 3" key="1">
    <citation type="submission" date="2018-10" db="EMBL/GenBank/DDBJ databases">
        <title>Isolation from soil.</title>
        <authorList>
            <person name="Hu J."/>
        </authorList>
    </citation>
    <scope>NUCLEOTIDE SEQUENCE [LARGE SCALE GENOMIC DNA]</scope>
    <source>
        <strain evidence="2 3">NEAU-Ht49</strain>
    </source>
</reference>
<accession>A0A3M2M6B1</accession>
<dbReference type="RefSeq" id="WP_122194269.1">
    <property type="nucleotide sequence ID" value="NZ_JBHSKC010000001.1"/>
</dbReference>
<comment type="caution">
    <text evidence="2">The sequence shown here is derived from an EMBL/GenBank/DDBJ whole genome shotgun (WGS) entry which is preliminary data.</text>
</comment>